<evidence type="ECO:0000313" key="11">
    <source>
        <dbReference type="EMBL" id="GMI29981.1"/>
    </source>
</evidence>
<dbReference type="EMBL" id="BRXZ01008716">
    <property type="protein sequence ID" value="GMI29981.1"/>
    <property type="molecule type" value="Genomic_DNA"/>
</dbReference>
<keyword evidence="4 9" id="KW-0812">Transmembrane</keyword>
<name>A0A9W7G305_9STRA</name>
<sequence length="99" mass="10564">MQSSPSTYPTSSSAVRAVLSEAGARGLMKGVLPPLLSISLYQAVCFASFQTSLRYFSGGAREEDATNMQLFKAGTASGFATVLVTTPTDLLKIRLQLRE</sequence>
<dbReference type="PANTHER" id="PTHR45624">
    <property type="entry name" value="MITOCHONDRIAL BASIC AMINO ACIDS TRANSPORTER-RELATED"/>
    <property type="match status" value="1"/>
</dbReference>
<evidence type="ECO:0000256" key="10">
    <source>
        <dbReference type="RuleBase" id="RU000488"/>
    </source>
</evidence>
<keyword evidence="6" id="KW-1133">Transmembrane helix</keyword>
<keyword evidence="5" id="KW-0677">Repeat</keyword>
<comment type="caution">
    <text evidence="11">The sequence shown here is derived from an EMBL/GenBank/DDBJ whole genome shotgun (WGS) entry which is preliminary data.</text>
</comment>
<accession>A0A9W7G305</accession>
<evidence type="ECO:0000256" key="7">
    <source>
        <dbReference type="ARBA" id="ARBA00023128"/>
    </source>
</evidence>
<dbReference type="OrthoDB" id="193856at2759"/>
<evidence type="ECO:0000256" key="8">
    <source>
        <dbReference type="ARBA" id="ARBA00023136"/>
    </source>
</evidence>
<keyword evidence="3 10" id="KW-0813">Transport</keyword>
<dbReference type="GO" id="GO:0022857">
    <property type="term" value="F:transmembrane transporter activity"/>
    <property type="evidence" value="ECO:0007669"/>
    <property type="project" value="TreeGrafter"/>
</dbReference>
<comment type="subcellular location">
    <subcellularLocation>
        <location evidence="1">Mitochondrion membrane</location>
        <topology evidence="1">Multi-pass membrane protein</topology>
    </subcellularLocation>
</comment>
<gene>
    <name evidence="11" type="ORF">TrRE_jg13060</name>
</gene>
<keyword evidence="7" id="KW-0496">Mitochondrion</keyword>
<dbReference type="Pfam" id="PF00153">
    <property type="entry name" value="Mito_carr"/>
    <property type="match status" value="2"/>
</dbReference>
<evidence type="ECO:0000256" key="1">
    <source>
        <dbReference type="ARBA" id="ARBA00004225"/>
    </source>
</evidence>
<organism evidence="11 12">
    <name type="scientific">Triparma retinervis</name>
    <dbReference type="NCBI Taxonomy" id="2557542"/>
    <lineage>
        <taxon>Eukaryota</taxon>
        <taxon>Sar</taxon>
        <taxon>Stramenopiles</taxon>
        <taxon>Ochrophyta</taxon>
        <taxon>Bolidophyceae</taxon>
        <taxon>Parmales</taxon>
        <taxon>Triparmaceae</taxon>
        <taxon>Triparma</taxon>
    </lineage>
</organism>
<dbReference type="InterPro" id="IPR018108">
    <property type="entry name" value="MCP_transmembrane"/>
</dbReference>
<dbReference type="Gene3D" id="1.50.40.10">
    <property type="entry name" value="Mitochondrial carrier domain"/>
    <property type="match status" value="1"/>
</dbReference>
<evidence type="ECO:0000256" key="5">
    <source>
        <dbReference type="ARBA" id="ARBA00022737"/>
    </source>
</evidence>
<dbReference type="PANTHER" id="PTHR45624:SF10">
    <property type="entry name" value="SLC (SOLUTE CARRIER) HOMOLOG"/>
    <property type="match status" value="1"/>
</dbReference>
<evidence type="ECO:0000256" key="4">
    <source>
        <dbReference type="ARBA" id="ARBA00022692"/>
    </source>
</evidence>
<dbReference type="PROSITE" id="PS50920">
    <property type="entry name" value="SOLCAR"/>
    <property type="match status" value="1"/>
</dbReference>
<dbReference type="Proteomes" id="UP001165082">
    <property type="component" value="Unassembled WGS sequence"/>
</dbReference>
<reference evidence="11" key="1">
    <citation type="submission" date="2022-07" db="EMBL/GenBank/DDBJ databases">
        <title>Genome analysis of Parmales, a sister group of diatoms, reveals the evolutionary specialization of diatoms from phago-mixotrophs to photoautotrophs.</title>
        <authorList>
            <person name="Ban H."/>
            <person name="Sato S."/>
            <person name="Yoshikawa S."/>
            <person name="Kazumasa Y."/>
            <person name="Nakamura Y."/>
            <person name="Ichinomiya M."/>
            <person name="Saitoh K."/>
            <person name="Sato N."/>
            <person name="Blanc-Mathieu R."/>
            <person name="Endo H."/>
            <person name="Kuwata A."/>
            <person name="Ogata H."/>
        </authorList>
    </citation>
    <scope>NUCLEOTIDE SEQUENCE</scope>
</reference>
<proteinExistence type="inferred from homology"/>
<keyword evidence="8 9" id="KW-0472">Membrane</keyword>
<evidence type="ECO:0000313" key="12">
    <source>
        <dbReference type="Proteomes" id="UP001165082"/>
    </source>
</evidence>
<feature type="non-terminal residue" evidence="11">
    <location>
        <position position="99"/>
    </location>
</feature>
<evidence type="ECO:0000256" key="3">
    <source>
        <dbReference type="ARBA" id="ARBA00022448"/>
    </source>
</evidence>
<dbReference type="GO" id="GO:0031966">
    <property type="term" value="C:mitochondrial membrane"/>
    <property type="evidence" value="ECO:0007669"/>
    <property type="project" value="UniProtKB-SubCell"/>
</dbReference>
<keyword evidence="12" id="KW-1185">Reference proteome</keyword>
<feature type="repeat" description="Solcar" evidence="9">
    <location>
        <begin position="1"/>
        <end position="55"/>
    </location>
</feature>
<dbReference type="InterPro" id="IPR023395">
    <property type="entry name" value="MCP_dom_sf"/>
</dbReference>
<protein>
    <submittedName>
        <fullName evidence="11">Uncharacterized protein</fullName>
    </submittedName>
</protein>
<evidence type="ECO:0000256" key="9">
    <source>
        <dbReference type="PROSITE-ProRule" id="PRU00282"/>
    </source>
</evidence>
<dbReference type="AlphaFoldDB" id="A0A9W7G305"/>
<dbReference type="InterPro" id="IPR050567">
    <property type="entry name" value="Mitochondrial_Carrier"/>
</dbReference>
<dbReference type="SUPFAM" id="SSF103506">
    <property type="entry name" value="Mitochondrial carrier"/>
    <property type="match status" value="1"/>
</dbReference>
<evidence type="ECO:0000256" key="6">
    <source>
        <dbReference type="ARBA" id="ARBA00022989"/>
    </source>
</evidence>
<evidence type="ECO:0000256" key="2">
    <source>
        <dbReference type="ARBA" id="ARBA00006375"/>
    </source>
</evidence>
<comment type="similarity">
    <text evidence="2 10">Belongs to the mitochondrial carrier (TC 2.A.29) family.</text>
</comment>